<sequence length="222" mass="24658">MVYRLRQDLFFCVTNGRAVFLDLKADRYFCLPRVIDAVFQSICAGQELTVADQESVKVLLKRDIISEDPLATSPPAPMVIERAEFEPALGSHSRPSALMLARAISAQLTSAVALRTRSFASISQSIATRKRQQDITTLEVELRYAQIIEAFAKTTLLFRPGDRCLPRSLAFFSVCRAYGLEPTLIIGVRINPFVAHCWVQNGTRIVHDDSGEATLFAPILAV</sequence>
<dbReference type="NCBIfam" id="NF033537">
    <property type="entry name" value="lasso_biosyn_B2"/>
    <property type="match status" value="1"/>
</dbReference>
<dbReference type="InterPro" id="IPR032708">
    <property type="entry name" value="McjB_C"/>
</dbReference>
<reference evidence="2 3" key="1">
    <citation type="submission" date="2016-01" db="EMBL/GenBank/DDBJ databases">
        <title>Complete genome and mega plasmid sequence of Sphingomonas panacis DCY99 elicits systemic resistance in rice to Xanthomonas oryzae.</title>
        <authorList>
            <person name="Kim Y.J."/>
            <person name="Yang D.C."/>
            <person name="Sing P."/>
        </authorList>
    </citation>
    <scope>NUCLEOTIDE SEQUENCE [LARGE SCALE GENOMIC DNA]</scope>
    <source>
        <strain evidence="2 3">DCY99</strain>
    </source>
</reference>
<evidence type="ECO:0000259" key="1">
    <source>
        <dbReference type="Pfam" id="PF13471"/>
    </source>
</evidence>
<dbReference type="OrthoDB" id="119963at2"/>
<dbReference type="KEGG" id="span:AWL63_18520"/>
<protein>
    <recommendedName>
        <fullName evidence="1">Microcin J25-processing protein McjB C-terminal domain-containing protein</fullName>
    </recommendedName>
</protein>
<name>A0A1B3ZDX5_9SPHN</name>
<proteinExistence type="predicted"/>
<dbReference type="Pfam" id="PF13471">
    <property type="entry name" value="Transglut_core3"/>
    <property type="match status" value="1"/>
</dbReference>
<dbReference type="Proteomes" id="UP000094256">
    <property type="component" value="Chromosome"/>
</dbReference>
<dbReference type="STRING" id="1560345.AWL63_18520"/>
<keyword evidence="3" id="KW-1185">Reference proteome</keyword>
<accession>A0A1B3ZDX5</accession>
<evidence type="ECO:0000313" key="2">
    <source>
        <dbReference type="EMBL" id="AOH85637.1"/>
    </source>
</evidence>
<evidence type="ECO:0000313" key="3">
    <source>
        <dbReference type="Proteomes" id="UP000094256"/>
    </source>
</evidence>
<dbReference type="AlphaFoldDB" id="A0A1B3ZDX5"/>
<gene>
    <name evidence="2" type="ORF">AWL63_18520</name>
</gene>
<dbReference type="RefSeq" id="WP_069206171.1">
    <property type="nucleotide sequence ID" value="NZ_CP014168.1"/>
</dbReference>
<dbReference type="EMBL" id="CP014168">
    <property type="protein sequence ID" value="AOH85637.1"/>
    <property type="molecule type" value="Genomic_DNA"/>
</dbReference>
<dbReference type="InterPro" id="IPR053521">
    <property type="entry name" value="McjB-like"/>
</dbReference>
<feature type="domain" description="Microcin J25-processing protein McjB C-terminal" evidence="1">
    <location>
        <begin position="109"/>
        <end position="220"/>
    </location>
</feature>
<organism evidence="2 3">
    <name type="scientific">Sphingomonas panacis</name>
    <dbReference type="NCBI Taxonomy" id="1560345"/>
    <lineage>
        <taxon>Bacteria</taxon>
        <taxon>Pseudomonadati</taxon>
        <taxon>Pseudomonadota</taxon>
        <taxon>Alphaproteobacteria</taxon>
        <taxon>Sphingomonadales</taxon>
        <taxon>Sphingomonadaceae</taxon>
        <taxon>Sphingomonas</taxon>
    </lineage>
</organism>